<proteinExistence type="predicted"/>
<dbReference type="PRINTS" id="PR00069">
    <property type="entry name" value="ALDKETRDTASE"/>
</dbReference>
<gene>
    <name evidence="3" type="ORF">D0Z07_0713</name>
</gene>
<dbReference type="OrthoDB" id="48988at2759"/>
<feature type="domain" description="NADP-dependent oxidoreductase" evidence="2">
    <location>
        <begin position="9"/>
        <end position="314"/>
    </location>
</feature>
<evidence type="ECO:0000313" key="4">
    <source>
        <dbReference type="Proteomes" id="UP000785200"/>
    </source>
</evidence>
<dbReference type="InterPro" id="IPR023210">
    <property type="entry name" value="NADP_OxRdtase_dom"/>
</dbReference>
<sequence length="328" mass="35958">MTPKSPLNLVLGAANVGDTTIDKIARFNTPDEVNSFLNTWYDRGYRDIDTARNYSPHARGSSEPRLGAVEAGKRFTIDTKVKSGQAGDHSKENIEKEIDVSLAALKVKKLDILYLHMPDRATAFEETVEAMDKGYREGKFKRFGLSNFTAAEVEQIVEISESKGFVKPSVYQGQFNPIVRGGEKELFPILRKHGIAFYAWSPAAAGFFNGNYKNIQPGGRFDQSHRLGGLYSSFYLKPGIEAATDQALSTASKYGINGHAAALRWTVYHSILSAEFGDSVIIGASSAAQLTSNIDYIEQGPLPEDVVTALEGLYKGIVADGEEIGYHF</sequence>
<comment type="caution">
    <text evidence="3">The sequence shown here is derived from an EMBL/GenBank/DDBJ whole genome shotgun (WGS) entry which is preliminary data.</text>
</comment>
<dbReference type="InterPro" id="IPR050523">
    <property type="entry name" value="AKR_Detox_Biosynth"/>
</dbReference>
<dbReference type="Gene3D" id="3.20.20.100">
    <property type="entry name" value="NADP-dependent oxidoreductase domain"/>
    <property type="match status" value="1"/>
</dbReference>
<dbReference type="PANTHER" id="PTHR43364:SF4">
    <property type="entry name" value="NAD(P)-LINKED OXIDOREDUCTASE SUPERFAMILY PROTEIN"/>
    <property type="match status" value="1"/>
</dbReference>
<evidence type="ECO:0000259" key="2">
    <source>
        <dbReference type="Pfam" id="PF00248"/>
    </source>
</evidence>
<dbReference type="PANTHER" id="PTHR43364">
    <property type="entry name" value="NADH-SPECIFIC METHYLGLYOXAL REDUCTASE-RELATED"/>
    <property type="match status" value="1"/>
</dbReference>
<organism evidence="3 4">
    <name type="scientific">Hyphodiscus hymeniophilus</name>
    <dbReference type="NCBI Taxonomy" id="353542"/>
    <lineage>
        <taxon>Eukaryota</taxon>
        <taxon>Fungi</taxon>
        <taxon>Dikarya</taxon>
        <taxon>Ascomycota</taxon>
        <taxon>Pezizomycotina</taxon>
        <taxon>Leotiomycetes</taxon>
        <taxon>Helotiales</taxon>
        <taxon>Hyphodiscaceae</taxon>
        <taxon>Hyphodiscus</taxon>
    </lineage>
</organism>
<dbReference type="Proteomes" id="UP000785200">
    <property type="component" value="Unassembled WGS sequence"/>
</dbReference>
<dbReference type="EMBL" id="VNKQ01000002">
    <property type="protein sequence ID" value="KAG0652672.1"/>
    <property type="molecule type" value="Genomic_DNA"/>
</dbReference>
<dbReference type="AlphaFoldDB" id="A0A9P6VS97"/>
<protein>
    <submittedName>
        <fullName evidence="3">Oxidoreductase sirO</fullName>
    </submittedName>
</protein>
<dbReference type="GO" id="GO:0016491">
    <property type="term" value="F:oxidoreductase activity"/>
    <property type="evidence" value="ECO:0007669"/>
    <property type="project" value="UniProtKB-KW"/>
</dbReference>
<dbReference type="InterPro" id="IPR036812">
    <property type="entry name" value="NAD(P)_OxRdtase_dom_sf"/>
</dbReference>
<evidence type="ECO:0000313" key="3">
    <source>
        <dbReference type="EMBL" id="KAG0652672.1"/>
    </source>
</evidence>
<name>A0A9P6VS97_9HELO</name>
<keyword evidence="4" id="KW-1185">Reference proteome</keyword>
<keyword evidence="1" id="KW-0560">Oxidoreductase</keyword>
<dbReference type="InterPro" id="IPR020471">
    <property type="entry name" value="AKR"/>
</dbReference>
<dbReference type="SUPFAM" id="SSF51430">
    <property type="entry name" value="NAD(P)-linked oxidoreductase"/>
    <property type="match status" value="1"/>
</dbReference>
<evidence type="ECO:0000256" key="1">
    <source>
        <dbReference type="ARBA" id="ARBA00023002"/>
    </source>
</evidence>
<accession>A0A9P6VS97</accession>
<reference evidence="3" key="1">
    <citation type="submission" date="2019-07" db="EMBL/GenBank/DDBJ databases">
        <title>Hyphodiscus hymeniophilus genome sequencing and assembly.</title>
        <authorList>
            <person name="Kramer G."/>
            <person name="Nodwell J."/>
        </authorList>
    </citation>
    <scope>NUCLEOTIDE SEQUENCE</scope>
    <source>
        <strain evidence="3">ATCC 34498</strain>
    </source>
</reference>
<dbReference type="Pfam" id="PF00248">
    <property type="entry name" value="Aldo_ket_red"/>
    <property type="match status" value="1"/>
</dbReference>
<dbReference type="CDD" id="cd19075">
    <property type="entry name" value="AKR_AKR7A1-5"/>
    <property type="match status" value="1"/>
</dbReference>